<organism evidence="2 3">
    <name type="scientific">Metabacillus malikii</name>
    <dbReference type="NCBI Taxonomy" id="1504265"/>
    <lineage>
        <taxon>Bacteria</taxon>
        <taxon>Bacillati</taxon>
        <taxon>Bacillota</taxon>
        <taxon>Bacilli</taxon>
        <taxon>Bacillales</taxon>
        <taxon>Bacillaceae</taxon>
        <taxon>Metabacillus</taxon>
    </lineage>
</organism>
<accession>A0ABT9ZD29</accession>
<dbReference type="SUPFAM" id="SSF54593">
    <property type="entry name" value="Glyoxalase/Bleomycin resistance protein/Dihydroxybiphenyl dioxygenase"/>
    <property type="match status" value="1"/>
</dbReference>
<sequence length="133" mass="14972">MLLLIKKSLSKEGMIMARVIGFEFSSQEPEKAAAFYENVFNWKIAEPKWDYWAVTTGEQTDPGIDGGISKGPHDFPHGTRIQIEVDSIDEAILKAKANGAMIVREKMEFNDFYLAYLVDPVGVSFGLVQQKNR</sequence>
<proteinExistence type="predicted"/>
<keyword evidence="3" id="KW-1185">Reference proteome</keyword>
<dbReference type="PANTHER" id="PTHR33993">
    <property type="entry name" value="GLYOXALASE-RELATED"/>
    <property type="match status" value="1"/>
</dbReference>
<dbReference type="InterPro" id="IPR037523">
    <property type="entry name" value="VOC_core"/>
</dbReference>
<dbReference type="Pfam" id="PF18029">
    <property type="entry name" value="Glyoxalase_6"/>
    <property type="match status" value="1"/>
</dbReference>
<dbReference type="InterPro" id="IPR041581">
    <property type="entry name" value="Glyoxalase_6"/>
</dbReference>
<dbReference type="InterPro" id="IPR029068">
    <property type="entry name" value="Glyas_Bleomycin-R_OHBP_Dase"/>
</dbReference>
<feature type="domain" description="VOC" evidence="1">
    <location>
        <begin position="18"/>
        <end position="130"/>
    </location>
</feature>
<dbReference type="EMBL" id="JAUSUD010000004">
    <property type="protein sequence ID" value="MDQ0230169.1"/>
    <property type="molecule type" value="Genomic_DNA"/>
</dbReference>
<comment type="caution">
    <text evidence="2">The sequence shown here is derived from an EMBL/GenBank/DDBJ whole genome shotgun (WGS) entry which is preliminary data.</text>
</comment>
<evidence type="ECO:0000313" key="3">
    <source>
        <dbReference type="Proteomes" id="UP001234495"/>
    </source>
</evidence>
<dbReference type="InterPro" id="IPR052164">
    <property type="entry name" value="Anthracycline_SecMetBiosynth"/>
</dbReference>
<dbReference type="GO" id="GO:0016829">
    <property type="term" value="F:lyase activity"/>
    <property type="evidence" value="ECO:0007669"/>
    <property type="project" value="UniProtKB-KW"/>
</dbReference>
<gene>
    <name evidence="2" type="ORF">J2S19_001421</name>
</gene>
<dbReference type="PROSITE" id="PS51819">
    <property type="entry name" value="VOC"/>
    <property type="match status" value="1"/>
</dbReference>
<protein>
    <submittedName>
        <fullName evidence="2">Enzyme related to lactoylglutathione lyase</fullName>
    </submittedName>
</protein>
<dbReference type="Gene3D" id="3.10.180.10">
    <property type="entry name" value="2,3-Dihydroxybiphenyl 1,2-Dioxygenase, domain 1"/>
    <property type="match status" value="1"/>
</dbReference>
<evidence type="ECO:0000259" key="1">
    <source>
        <dbReference type="PROSITE" id="PS51819"/>
    </source>
</evidence>
<reference evidence="2 3" key="1">
    <citation type="submission" date="2023-07" db="EMBL/GenBank/DDBJ databases">
        <title>Genomic Encyclopedia of Type Strains, Phase IV (KMG-IV): sequencing the most valuable type-strain genomes for metagenomic binning, comparative biology and taxonomic classification.</title>
        <authorList>
            <person name="Goeker M."/>
        </authorList>
    </citation>
    <scope>NUCLEOTIDE SEQUENCE [LARGE SCALE GENOMIC DNA]</scope>
    <source>
        <strain evidence="2 3">DSM 29005</strain>
    </source>
</reference>
<keyword evidence="2" id="KW-0456">Lyase</keyword>
<name>A0ABT9ZD29_9BACI</name>
<evidence type="ECO:0000313" key="2">
    <source>
        <dbReference type="EMBL" id="MDQ0230169.1"/>
    </source>
</evidence>
<dbReference type="Proteomes" id="UP001234495">
    <property type="component" value="Unassembled WGS sequence"/>
</dbReference>
<dbReference type="PANTHER" id="PTHR33993:SF2">
    <property type="entry name" value="VOC DOMAIN-CONTAINING PROTEIN"/>
    <property type="match status" value="1"/>
</dbReference>